<dbReference type="GO" id="GO:0032259">
    <property type="term" value="P:methylation"/>
    <property type="evidence" value="ECO:0007669"/>
    <property type="project" value="UniProtKB-KW"/>
</dbReference>
<evidence type="ECO:0000256" key="10">
    <source>
        <dbReference type="PIRSR" id="PIRSR000388-3"/>
    </source>
</evidence>
<dbReference type="Proteomes" id="UP000035489">
    <property type="component" value="Unassembled WGS sequence"/>
</dbReference>
<keyword evidence="11" id="KW-0489">Methyltransferase</keyword>
<dbReference type="PANTHER" id="PTHR20881:SF0">
    <property type="entry name" value="3-METHYL-2-OXOBUTANOATE HYDROXYMETHYLTRANSFERASE"/>
    <property type="match status" value="1"/>
</dbReference>
<feature type="binding site" evidence="7 10">
    <location>
        <position position="52"/>
    </location>
    <ligand>
        <name>Mg(2+)</name>
        <dbReference type="ChEBI" id="CHEBI:18420"/>
    </ligand>
</feature>
<evidence type="ECO:0000256" key="9">
    <source>
        <dbReference type="PIRSR" id="PIRSR000388-2"/>
    </source>
</evidence>
<dbReference type="GO" id="GO:0000287">
    <property type="term" value="F:magnesium ion binding"/>
    <property type="evidence" value="ECO:0007669"/>
    <property type="project" value="TreeGrafter"/>
</dbReference>
<accession>A0A0H1RK66</accession>
<dbReference type="GO" id="GO:0015940">
    <property type="term" value="P:pantothenate biosynthetic process"/>
    <property type="evidence" value="ECO:0007669"/>
    <property type="project" value="UniProtKB-UniRule"/>
</dbReference>
<dbReference type="Pfam" id="PF02548">
    <property type="entry name" value="Pantoate_transf"/>
    <property type="match status" value="1"/>
</dbReference>
<dbReference type="GO" id="GO:0005737">
    <property type="term" value="C:cytoplasm"/>
    <property type="evidence" value="ECO:0007669"/>
    <property type="project" value="UniProtKB-SubCell"/>
</dbReference>
<dbReference type="PIRSF" id="PIRSF000388">
    <property type="entry name" value="Pantoate_hydroxy_MeTrfase"/>
    <property type="match status" value="1"/>
</dbReference>
<dbReference type="PANTHER" id="PTHR20881">
    <property type="entry name" value="3-METHYL-2-OXOBUTANOATE HYDROXYMETHYLTRANSFERASE"/>
    <property type="match status" value="1"/>
</dbReference>
<keyword evidence="7 10" id="KW-0460">Magnesium</keyword>
<feature type="active site" description="Proton acceptor" evidence="7 8">
    <location>
        <position position="189"/>
    </location>
</feature>
<name>A0A0H1RK66_9HYPH</name>
<feature type="binding site" evidence="7 10">
    <location>
        <position position="122"/>
    </location>
    <ligand>
        <name>Mg(2+)</name>
        <dbReference type="ChEBI" id="CHEBI:18420"/>
    </ligand>
</feature>
<dbReference type="PATRIC" id="fig|1225564.3.peg.2948"/>
<dbReference type="InterPro" id="IPR003700">
    <property type="entry name" value="Pantoate_hydroxy_MeTrfase"/>
</dbReference>
<dbReference type="HAMAP" id="MF_00156">
    <property type="entry name" value="PanB"/>
    <property type="match status" value="1"/>
</dbReference>
<dbReference type="NCBIfam" id="TIGR00222">
    <property type="entry name" value="panB"/>
    <property type="match status" value="1"/>
</dbReference>
<dbReference type="Gene3D" id="3.20.20.60">
    <property type="entry name" value="Phosphoenolpyruvate-binding domains"/>
    <property type="match status" value="1"/>
</dbReference>
<comment type="catalytic activity">
    <reaction evidence="7">
        <text>(6R)-5,10-methylene-5,6,7,8-tetrahydrofolate + 3-methyl-2-oxobutanoate + H2O = 2-dehydropantoate + (6S)-5,6,7,8-tetrahydrofolate</text>
        <dbReference type="Rhea" id="RHEA:11824"/>
        <dbReference type="ChEBI" id="CHEBI:11561"/>
        <dbReference type="ChEBI" id="CHEBI:11851"/>
        <dbReference type="ChEBI" id="CHEBI:15377"/>
        <dbReference type="ChEBI" id="CHEBI:15636"/>
        <dbReference type="ChEBI" id="CHEBI:57453"/>
        <dbReference type="EC" id="2.1.2.11"/>
    </reaction>
</comment>
<dbReference type="SUPFAM" id="SSF51621">
    <property type="entry name" value="Phosphoenolpyruvate/pyruvate domain"/>
    <property type="match status" value="1"/>
</dbReference>
<dbReference type="EMBL" id="LCYG01000024">
    <property type="protein sequence ID" value="KLK93002.1"/>
    <property type="molecule type" value="Genomic_DNA"/>
</dbReference>
<evidence type="ECO:0000256" key="2">
    <source>
        <dbReference type="ARBA" id="ARBA00008676"/>
    </source>
</evidence>
<dbReference type="OrthoDB" id="9781789at2"/>
<comment type="pathway">
    <text evidence="1 7">Cofactor biosynthesis; (R)-pantothenate biosynthesis; (R)-pantoate from 3-methyl-2-oxobutanoate: step 1/2.</text>
</comment>
<comment type="similarity">
    <text evidence="2 7">Belongs to the PanB family.</text>
</comment>
<dbReference type="NCBIfam" id="NF001452">
    <property type="entry name" value="PRK00311.1"/>
    <property type="match status" value="1"/>
</dbReference>
<dbReference type="GO" id="GO:0003864">
    <property type="term" value="F:3-methyl-2-oxobutanoate hydroxymethyltransferase activity"/>
    <property type="evidence" value="ECO:0007669"/>
    <property type="project" value="UniProtKB-UniRule"/>
</dbReference>
<feature type="binding site" evidence="7 9">
    <location>
        <begin position="52"/>
        <end position="53"/>
    </location>
    <ligand>
        <name>3-methyl-2-oxobutanoate</name>
        <dbReference type="ChEBI" id="CHEBI:11851"/>
    </ligand>
</feature>
<sequence>MSHFSSSDAPAVTIPLLQQWARDGRLLVMTTAYDSVTARLADPVVDMILVGDSVGNVCLGFDNTLSVSMAMMNHHLEAVARTRPRALLVADMPYLSYHLGLEDTLRNAGGFLQRGAAAVKLEGGGKRLEVIRALVDCEIPVMGHLGLTPQSVHAMGGFKVQGRAAQDAIRILEDAHRLQEAGCFALVLEGIPSELAARITQSLSIPTIGIGAGPHCSGQVLVLHDVLGLTQGHRPKFVRTYIDGFDLLQQALAHWADDVRGGVFPSAAESYSLPAASQKAVCTWVKPQSLDQSEAR</sequence>
<evidence type="ECO:0000256" key="1">
    <source>
        <dbReference type="ARBA" id="ARBA00005033"/>
    </source>
</evidence>
<dbReference type="UniPathway" id="UPA00028">
    <property type="reaction ID" value="UER00003"/>
</dbReference>
<dbReference type="InterPro" id="IPR040442">
    <property type="entry name" value="Pyrv_kinase-like_dom_sf"/>
</dbReference>
<evidence type="ECO:0000256" key="4">
    <source>
        <dbReference type="ARBA" id="ARBA00022655"/>
    </source>
</evidence>
<keyword evidence="7 10" id="KW-0479">Metal-binding</keyword>
<gene>
    <name evidence="7" type="primary">panB</name>
    <name evidence="11" type="ORF">AA309_11360</name>
</gene>
<dbReference type="AlphaFoldDB" id="A0A0H1RK66"/>
<proteinExistence type="inferred from homology"/>
<reference evidence="11 12" key="1">
    <citation type="submission" date="2015-05" db="EMBL/GenBank/DDBJ databases">
        <title>Draft genome sequence of Microvirga vignae strain BR3299, a novel nitrogen fixing bacteria isolated from Brazil semi-aired region.</title>
        <authorList>
            <person name="Zilli J.E."/>
            <person name="Passos S.R."/>
            <person name="Leite J."/>
            <person name="Baldani J.I."/>
            <person name="Xavier G.R."/>
            <person name="Rumjaneck N.G."/>
            <person name="Simoes-Araujo J.L."/>
        </authorList>
    </citation>
    <scope>NUCLEOTIDE SEQUENCE [LARGE SCALE GENOMIC DNA]</scope>
    <source>
        <strain evidence="11 12">BR3299</strain>
    </source>
</reference>
<evidence type="ECO:0000313" key="12">
    <source>
        <dbReference type="Proteomes" id="UP000035489"/>
    </source>
</evidence>
<comment type="caution">
    <text evidence="11">The sequence shown here is derived from an EMBL/GenBank/DDBJ whole genome shotgun (WGS) entry which is preliminary data.</text>
</comment>
<keyword evidence="5 7" id="KW-0808">Transferase</keyword>
<comment type="subcellular location">
    <subcellularLocation>
        <location evidence="7">Cytoplasm</location>
    </subcellularLocation>
</comment>
<evidence type="ECO:0000256" key="6">
    <source>
        <dbReference type="ARBA" id="ARBA00056497"/>
    </source>
</evidence>
<feature type="binding site" evidence="7 9">
    <location>
        <position position="91"/>
    </location>
    <ligand>
        <name>3-methyl-2-oxobutanoate</name>
        <dbReference type="ChEBI" id="CHEBI:11851"/>
    </ligand>
</feature>
<evidence type="ECO:0000313" key="11">
    <source>
        <dbReference type="EMBL" id="KLK93002.1"/>
    </source>
</evidence>
<evidence type="ECO:0000256" key="8">
    <source>
        <dbReference type="PIRSR" id="PIRSR000388-1"/>
    </source>
</evidence>
<protein>
    <recommendedName>
        <fullName evidence="7">3-methyl-2-oxobutanoate hydroxymethyltransferase</fullName>
        <ecNumber evidence="7">2.1.2.11</ecNumber>
    </recommendedName>
    <alternativeName>
        <fullName evidence="7">Ketopantoate hydroxymethyltransferase</fullName>
        <shortName evidence="7">KPHMT</shortName>
    </alternativeName>
</protein>
<dbReference type="CDD" id="cd06557">
    <property type="entry name" value="KPHMT-like"/>
    <property type="match status" value="1"/>
</dbReference>
<dbReference type="EC" id="2.1.2.11" evidence="7"/>
<comment type="subunit">
    <text evidence="3 7">Homodecamer; pentamer of dimers.</text>
</comment>
<evidence type="ECO:0000256" key="5">
    <source>
        <dbReference type="ARBA" id="ARBA00022679"/>
    </source>
</evidence>
<keyword evidence="7" id="KW-0963">Cytoplasm</keyword>
<comment type="cofactor">
    <cofactor evidence="7 10">
        <name>Mg(2+)</name>
        <dbReference type="ChEBI" id="CHEBI:18420"/>
    </cofactor>
    <text evidence="7 10">Binds 1 Mg(2+) ion per subunit.</text>
</comment>
<keyword evidence="4 7" id="KW-0566">Pantothenate biosynthesis</keyword>
<comment type="function">
    <text evidence="6 7">Catalyzes the reversible reaction in which hydroxymethyl group from 5,10-methylenetetrahydrofolate is transferred onto alpha-ketoisovalerate to form ketopantoate.</text>
</comment>
<feature type="binding site" evidence="7 9">
    <location>
        <position position="120"/>
    </location>
    <ligand>
        <name>3-methyl-2-oxobutanoate</name>
        <dbReference type="ChEBI" id="CHEBI:11851"/>
    </ligand>
</feature>
<keyword evidence="12" id="KW-1185">Reference proteome</keyword>
<evidence type="ECO:0000256" key="7">
    <source>
        <dbReference type="HAMAP-Rule" id="MF_00156"/>
    </source>
</evidence>
<feature type="binding site" evidence="7 10">
    <location>
        <position position="91"/>
    </location>
    <ligand>
        <name>Mg(2+)</name>
        <dbReference type="ChEBI" id="CHEBI:18420"/>
    </ligand>
</feature>
<dbReference type="STRING" id="1225564.AA309_11360"/>
<dbReference type="InterPro" id="IPR015813">
    <property type="entry name" value="Pyrv/PenolPyrv_kinase-like_dom"/>
</dbReference>
<dbReference type="GO" id="GO:0008168">
    <property type="term" value="F:methyltransferase activity"/>
    <property type="evidence" value="ECO:0007669"/>
    <property type="project" value="UniProtKB-KW"/>
</dbReference>
<dbReference type="FunFam" id="3.20.20.60:FF:000003">
    <property type="entry name" value="3-methyl-2-oxobutanoate hydroxymethyltransferase"/>
    <property type="match status" value="1"/>
</dbReference>
<evidence type="ECO:0000256" key="3">
    <source>
        <dbReference type="ARBA" id="ARBA00011424"/>
    </source>
</evidence>
<organism evidence="11 12">
    <name type="scientific">Microvirga vignae</name>
    <dbReference type="NCBI Taxonomy" id="1225564"/>
    <lineage>
        <taxon>Bacteria</taxon>
        <taxon>Pseudomonadati</taxon>
        <taxon>Pseudomonadota</taxon>
        <taxon>Alphaproteobacteria</taxon>
        <taxon>Hyphomicrobiales</taxon>
        <taxon>Methylobacteriaceae</taxon>
        <taxon>Microvirga</taxon>
    </lineage>
</organism>
<dbReference type="RefSeq" id="WP_047189143.1">
    <property type="nucleotide sequence ID" value="NZ_LCYG01000024.1"/>
</dbReference>